<dbReference type="Pfam" id="PF13191">
    <property type="entry name" value="AAA_16"/>
    <property type="match status" value="1"/>
</dbReference>
<evidence type="ECO:0000256" key="1">
    <source>
        <dbReference type="ARBA" id="ARBA00022741"/>
    </source>
</evidence>
<dbReference type="InterPro" id="IPR041664">
    <property type="entry name" value="AAA_16"/>
</dbReference>
<evidence type="ECO:0000256" key="2">
    <source>
        <dbReference type="ARBA" id="ARBA00022840"/>
    </source>
</evidence>
<reference evidence="4" key="1">
    <citation type="journal article" date="2014" name="Int. J. Syst. Evol. Microbiol.">
        <title>Complete genome sequence of Corynebacterium casei LMG S-19264T (=DSM 44701T), isolated from a smear-ripened cheese.</title>
        <authorList>
            <consortium name="US DOE Joint Genome Institute (JGI-PGF)"/>
            <person name="Walter F."/>
            <person name="Albersmeier A."/>
            <person name="Kalinowski J."/>
            <person name="Ruckert C."/>
        </authorList>
    </citation>
    <scope>NUCLEOTIDE SEQUENCE</scope>
    <source>
        <strain evidence="4">JCM 3086</strain>
    </source>
</reference>
<dbReference type="InterPro" id="IPR027417">
    <property type="entry name" value="P-loop_NTPase"/>
</dbReference>
<keyword evidence="5" id="KW-1185">Reference proteome</keyword>
<dbReference type="PANTHER" id="PTHR16305">
    <property type="entry name" value="TESTICULAR SOLUBLE ADENYLYL CYCLASE"/>
    <property type="match status" value="1"/>
</dbReference>
<dbReference type="InterPro" id="IPR000792">
    <property type="entry name" value="Tscrpt_reg_LuxR_C"/>
</dbReference>
<dbReference type="GO" id="GO:0006355">
    <property type="term" value="P:regulation of DNA-templated transcription"/>
    <property type="evidence" value="ECO:0007669"/>
    <property type="project" value="InterPro"/>
</dbReference>
<dbReference type="EMBL" id="BMQA01000014">
    <property type="protein sequence ID" value="GGJ29368.1"/>
    <property type="molecule type" value="Genomic_DNA"/>
</dbReference>
<dbReference type="InterPro" id="IPR003593">
    <property type="entry name" value="AAA+_ATPase"/>
</dbReference>
<organism evidence="4 5">
    <name type="scientific">Streptomyces brasiliensis</name>
    <dbReference type="NCBI Taxonomy" id="1954"/>
    <lineage>
        <taxon>Bacteria</taxon>
        <taxon>Bacillati</taxon>
        <taxon>Actinomycetota</taxon>
        <taxon>Actinomycetes</taxon>
        <taxon>Kitasatosporales</taxon>
        <taxon>Streptomycetaceae</taxon>
        <taxon>Streptomyces</taxon>
    </lineage>
</organism>
<gene>
    <name evidence="4" type="ORF">GCM10010121_045820</name>
</gene>
<dbReference type="AlphaFoldDB" id="A0A917NVM1"/>
<dbReference type="InterPro" id="IPR036388">
    <property type="entry name" value="WH-like_DNA-bd_sf"/>
</dbReference>
<dbReference type="SMART" id="SM00382">
    <property type="entry name" value="AAA"/>
    <property type="match status" value="1"/>
</dbReference>
<dbReference type="SUPFAM" id="SSF46894">
    <property type="entry name" value="C-terminal effector domain of the bipartite response regulators"/>
    <property type="match status" value="1"/>
</dbReference>
<dbReference type="Gene3D" id="1.10.10.10">
    <property type="entry name" value="Winged helix-like DNA-binding domain superfamily/Winged helix DNA-binding domain"/>
    <property type="match status" value="1"/>
</dbReference>
<dbReference type="InterPro" id="IPR016032">
    <property type="entry name" value="Sig_transdc_resp-reg_C-effctor"/>
</dbReference>
<dbReference type="PANTHER" id="PTHR16305:SF35">
    <property type="entry name" value="TRANSCRIPTIONAL ACTIVATOR DOMAIN"/>
    <property type="match status" value="1"/>
</dbReference>
<evidence type="ECO:0000259" key="3">
    <source>
        <dbReference type="PROSITE" id="PS50043"/>
    </source>
</evidence>
<dbReference type="GO" id="GO:0005524">
    <property type="term" value="F:ATP binding"/>
    <property type="evidence" value="ECO:0007669"/>
    <property type="project" value="UniProtKB-KW"/>
</dbReference>
<accession>A0A917NVM1</accession>
<dbReference type="Pfam" id="PF00196">
    <property type="entry name" value="GerE"/>
    <property type="match status" value="1"/>
</dbReference>
<dbReference type="CDD" id="cd06170">
    <property type="entry name" value="LuxR_C_like"/>
    <property type="match status" value="1"/>
</dbReference>
<reference evidence="4" key="2">
    <citation type="submission" date="2020-09" db="EMBL/GenBank/DDBJ databases">
        <authorList>
            <person name="Sun Q."/>
            <person name="Ohkuma M."/>
        </authorList>
    </citation>
    <scope>NUCLEOTIDE SEQUENCE</scope>
    <source>
        <strain evidence="4">JCM 3086</strain>
    </source>
</reference>
<dbReference type="SUPFAM" id="SSF52540">
    <property type="entry name" value="P-loop containing nucleoside triphosphate hydrolases"/>
    <property type="match status" value="1"/>
</dbReference>
<name>A0A917NVM1_9ACTN</name>
<dbReference type="CDD" id="cd00009">
    <property type="entry name" value="AAA"/>
    <property type="match status" value="1"/>
</dbReference>
<evidence type="ECO:0000313" key="5">
    <source>
        <dbReference type="Proteomes" id="UP000657574"/>
    </source>
</evidence>
<dbReference type="GO" id="GO:0005737">
    <property type="term" value="C:cytoplasm"/>
    <property type="evidence" value="ECO:0007669"/>
    <property type="project" value="TreeGrafter"/>
</dbReference>
<keyword evidence="1" id="KW-0547">Nucleotide-binding</keyword>
<proteinExistence type="predicted"/>
<dbReference type="Gene3D" id="3.40.50.300">
    <property type="entry name" value="P-loop containing nucleotide triphosphate hydrolases"/>
    <property type="match status" value="1"/>
</dbReference>
<dbReference type="PROSITE" id="PS50043">
    <property type="entry name" value="HTH_LUXR_2"/>
    <property type="match status" value="1"/>
</dbReference>
<feature type="domain" description="HTH luxR-type" evidence="3">
    <location>
        <begin position="885"/>
        <end position="950"/>
    </location>
</feature>
<sequence>MRCAVRRSRRDARGTAGERRWPVTSSDALGAATAHLLVGRERDLDQVSGMFGQHTSGALLLSGEPGVGKSALLDAVARAATENGIRVLRAAGAEFEADVGYSALNQILLPLHGILDRLETPSRQAMRIALGFGAGPLPDRLVVCNAALALLRSAAEDAPVFLIVDDLPWVDRASAAVFGFLARRLSGTRIRFLAASRTGVSSFFDGTGLPAYELPALEADAAARLVDLRFPDLAHPVRRRLLDAAQGNPLALLELPDALRADQRRAREVLPAVLPLGARLQSVFASRVRSLPAGTRTLLLLATLDGTGDLGVLSAAARETHGDADLRDLDPAEQDGLVHVTDSPRRLVFRHPLIMSAVVAAATSSARRLAHRALAQVLADKPERRAWHLGEATLQPDEEVALLLERTARRILERGDAVTAIAALTRAADLSPLASDRARRLSEAAYVGAEAIGALRSASELLEDASRADPGHNASLSSANAAVQLVLNSDGDLTTAHRLLVGAIEEGSHGYDAEDPALIDALYFLLLLCNYGAREELWVPYYAAMARLQPTAPRLLMVAARTWGDPAHADAATLRELDEIIDSTTKETDPARVVRVGTAAIYPDRLAAVREAAWHQVRQGRDGGPVRRHIGALLHLCLDDYHRGKWTEVLELSEEGLMLCERSGYSVCTWFSQYTKGLVTASQGDTATAHALADAMTNWAAPRGIREAVHCALHVHALADIADGDFDAAFGRITAISPAGSFPPYVAHASWVFFELVEAAVRTDRRAQAVAHVRALRETTNVAELSPRLALMAAGAEALVAEDDAEAARLFAGALATPDADRWPFALARVRLAQGERLRRSRALSESKAPLTAALEAFQQLGSVAWAERARKELRAAGRVVAEPDGGAASALTSQEREIAELAATGLTNKQIAERLFISHRTVGAHLYQIYPKLGIASRVALRDALHPPDAR</sequence>
<keyword evidence="2" id="KW-0067">ATP-binding</keyword>
<dbReference type="Proteomes" id="UP000657574">
    <property type="component" value="Unassembled WGS sequence"/>
</dbReference>
<evidence type="ECO:0000313" key="4">
    <source>
        <dbReference type="EMBL" id="GGJ29368.1"/>
    </source>
</evidence>
<dbReference type="GO" id="GO:0004016">
    <property type="term" value="F:adenylate cyclase activity"/>
    <property type="evidence" value="ECO:0007669"/>
    <property type="project" value="TreeGrafter"/>
</dbReference>
<dbReference type="PRINTS" id="PR00038">
    <property type="entry name" value="HTHLUXR"/>
</dbReference>
<dbReference type="GO" id="GO:0003677">
    <property type="term" value="F:DNA binding"/>
    <property type="evidence" value="ECO:0007669"/>
    <property type="project" value="InterPro"/>
</dbReference>
<protein>
    <submittedName>
        <fullName evidence="4">LuxR family transcriptional regulator</fullName>
    </submittedName>
</protein>
<comment type="caution">
    <text evidence="4">The sequence shown here is derived from an EMBL/GenBank/DDBJ whole genome shotgun (WGS) entry which is preliminary data.</text>
</comment>
<dbReference type="SMART" id="SM00421">
    <property type="entry name" value="HTH_LUXR"/>
    <property type="match status" value="1"/>
</dbReference>